<organism evidence="2 3">
    <name type="scientific">Penicillium subrubescens</name>
    <dbReference type="NCBI Taxonomy" id="1316194"/>
    <lineage>
        <taxon>Eukaryota</taxon>
        <taxon>Fungi</taxon>
        <taxon>Dikarya</taxon>
        <taxon>Ascomycota</taxon>
        <taxon>Pezizomycotina</taxon>
        <taxon>Eurotiomycetes</taxon>
        <taxon>Eurotiomycetidae</taxon>
        <taxon>Eurotiales</taxon>
        <taxon>Aspergillaceae</taxon>
        <taxon>Penicillium</taxon>
    </lineage>
</organism>
<dbReference type="EMBL" id="MNBE01000347">
    <property type="protein sequence ID" value="OKP10416.1"/>
    <property type="molecule type" value="Genomic_DNA"/>
</dbReference>
<dbReference type="Proteomes" id="UP000186955">
    <property type="component" value="Unassembled WGS sequence"/>
</dbReference>
<evidence type="ECO:0000313" key="3">
    <source>
        <dbReference type="Proteomes" id="UP000186955"/>
    </source>
</evidence>
<reference evidence="2 3" key="1">
    <citation type="submission" date="2016-10" db="EMBL/GenBank/DDBJ databases">
        <title>Genome sequence of the ascomycete fungus Penicillium subrubescens.</title>
        <authorList>
            <person name="De Vries R.P."/>
            <person name="Peng M."/>
            <person name="Dilokpimol A."/>
            <person name="Hilden K."/>
            <person name="Makela M.R."/>
            <person name="Grigoriev I."/>
            <person name="Riley R."/>
            <person name="Granchi Z."/>
        </authorList>
    </citation>
    <scope>NUCLEOTIDE SEQUENCE [LARGE SCALE GENOMIC DNA]</scope>
    <source>
        <strain evidence="2 3">CBS 132785</strain>
    </source>
</reference>
<keyword evidence="3" id="KW-1185">Reference proteome</keyword>
<accession>A0A1Q5UD56</accession>
<sequence length="78" mass="8666">MLDRIRLKAACRLIRISSRHTLPIHSQLRDIRKNGPADPPPIYTIPGAKQPSTGDVELPLRHRQSGAAKTGSRGRSYN</sequence>
<gene>
    <name evidence="2" type="ORF">PENSUB_4140</name>
</gene>
<dbReference type="AlphaFoldDB" id="A0A1Q5UD56"/>
<evidence type="ECO:0000256" key="1">
    <source>
        <dbReference type="SAM" id="MobiDB-lite"/>
    </source>
</evidence>
<feature type="region of interest" description="Disordered" evidence="1">
    <location>
        <begin position="30"/>
        <end position="78"/>
    </location>
</feature>
<proteinExistence type="predicted"/>
<evidence type="ECO:0000313" key="2">
    <source>
        <dbReference type="EMBL" id="OKP10416.1"/>
    </source>
</evidence>
<protein>
    <submittedName>
        <fullName evidence="2">Uncharacterized protein</fullName>
    </submittedName>
</protein>
<comment type="caution">
    <text evidence="2">The sequence shown here is derived from an EMBL/GenBank/DDBJ whole genome shotgun (WGS) entry which is preliminary data.</text>
</comment>
<name>A0A1Q5UD56_9EURO</name>